<feature type="non-terminal residue" evidence="2">
    <location>
        <position position="80"/>
    </location>
</feature>
<feature type="region of interest" description="Disordered" evidence="1">
    <location>
        <begin position="35"/>
        <end position="65"/>
    </location>
</feature>
<feature type="compositionally biased region" description="Polar residues" evidence="1">
    <location>
        <begin position="35"/>
        <end position="44"/>
    </location>
</feature>
<dbReference type="Proteomes" id="UP000663848">
    <property type="component" value="Unassembled WGS sequence"/>
</dbReference>
<evidence type="ECO:0008006" key="4">
    <source>
        <dbReference type="Google" id="ProtNLM"/>
    </source>
</evidence>
<comment type="caution">
    <text evidence="2">The sequence shown here is derived from an EMBL/GenBank/DDBJ whole genome shotgun (WGS) entry which is preliminary data.</text>
</comment>
<evidence type="ECO:0000313" key="3">
    <source>
        <dbReference type="Proteomes" id="UP000663848"/>
    </source>
</evidence>
<proteinExistence type="predicted"/>
<gene>
    <name evidence="2" type="ORF">QYT958_LOCUS47530</name>
</gene>
<name>A0A822GBS7_9BILA</name>
<reference evidence="2" key="1">
    <citation type="submission" date="2021-02" db="EMBL/GenBank/DDBJ databases">
        <authorList>
            <person name="Nowell W R."/>
        </authorList>
    </citation>
    <scope>NUCLEOTIDE SEQUENCE</scope>
</reference>
<dbReference type="EMBL" id="CAJOBR010090016">
    <property type="protein sequence ID" value="CAF5139123.1"/>
    <property type="molecule type" value="Genomic_DNA"/>
</dbReference>
<feature type="compositionally biased region" description="Acidic residues" evidence="1">
    <location>
        <begin position="52"/>
        <end position="65"/>
    </location>
</feature>
<feature type="non-terminal residue" evidence="2">
    <location>
        <position position="1"/>
    </location>
</feature>
<organism evidence="2 3">
    <name type="scientific">Rotaria socialis</name>
    <dbReference type="NCBI Taxonomy" id="392032"/>
    <lineage>
        <taxon>Eukaryota</taxon>
        <taxon>Metazoa</taxon>
        <taxon>Spiralia</taxon>
        <taxon>Gnathifera</taxon>
        <taxon>Rotifera</taxon>
        <taxon>Eurotatoria</taxon>
        <taxon>Bdelloidea</taxon>
        <taxon>Philodinida</taxon>
        <taxon>Philodinidae</taxon>
        <taxon>Rotaria</taxon>
    </lineage>
</organism>
<evidence type="ECO:0000256" key="1">
    <source>
        <dbReference type="SAM" id="MobiDB-lite"/>
    </source>
</evidence>
<evidence type="ECO:0000313" key="2">
    <source>
        <dbReference type="EMBL" id="CAF5139123.1"/>
    </source>
</evidence>
<dbReference type="AlphaFoldDB" id="A0A822GBS7"/>
<dbReference type="Gene3D" id="1.10.510.10">
    <property type="entry name" value="Transferase(Phosphotransferase) domain 1"/>
    <property type="match status" value="1"/>
</dbReference>
<accession>A0A822GBS7</accession>
<protein>
    <recommendedName>
        <fullName evidence="4">Protein kinase domain-containing protein</fullName>
    </recommendedName>
</protein>
<sequence>NNERDLTVCQREISILKEFSLHTNIVKYIDSSIQRLSPPSQSNIQRKHLTNDDDDDDDDDDENEQDAIYEILLLTEYCSN</sequence>